<feature type="region of interest" description="Disordered" evidence="5">
    <location>
        <begin position="128"/>
        <end position="194"/>
    </location>
</feature>
<dbReference type="Pfam" id="PF13103">
    <property type="entry name" value="TonB_2"/>
    <property type="match status" value="1"/>
</dbReference>
<dbReference type="GO" id="GO:0043213">
    <property type="term" value="P:bacteriocin transport"/>
    <property type="evidence" value="ECO:0007669"/>
    <property type="project" value="InterPro"/>
</dbReference>
<accession>A0A653AFY8</accession>
<gene>
    <name evidence="6" type="ORF">TRIP_B50063</name>
</gene>
<dbReference type="InterPro" id="IPR006260">
    <property type="entry name" value="TonB/TolA_C"/>
</dbReference>
<reference evidence="6" key="1">
    <citation type="submission" date="2018-07" db="EMBL/GenBank/DDBJ databases">
        <authorList>
            <consortium name="Genoscope - CEA"/>
            <person name="William W."/>
        </authorList>
    </citation>
    <scope>NUCLEOTIDE SEQUENCE</scope>
    <source>
        <strain evidence="6">IK1</strain>
    </source>
</reference>
<feature type="compositionally biased region" description="Pro residues" evidence="5">
    <location>
        <begin position="88"/>
        <end position="105"/>
    </location>
</feature>
<evidence type="ECO:0000256" key="3">
    <source>
        <dbReference type="ARBA" id="ARBA00022989"/>
    </source>
</evidence>
<keyword evidence="3" id="KW-1133">Transmembrane helix</keyword>
<protein>
    <submittedName>
        <fullName evidence="6">TonB family C-terminal domain protein</fullName>
    </submittedName>
</protein>
<keyword evidence="4" id="KW-0472">Membrane</keyword>
<comment type="subcellular location">
    <subcellularLocation>
        <location evidence="1">Membrane</location>
        <topology evidence="1">Single-pass membrane protein</topology>
    </subcellularLocation>
</comment>
<dbReference type="GO" id="GO:0019534">
    <property type="term" value="F:toxin transmembrane transporter activity"/>
    <property type="evidence" value="ECO:0007669"/>
    <property type="project" value="InterPro"/>
</dbReference>
<evidence type="ECO:0000256" key="5">
    <source>
        <dbReference type="SAM" id="MobiDB-lite"/>
    </source>
</evidence>
<organism evidence="6">
    <name type="scientific">Uncultured Desulfatiglans sp</name>
    <dbReference type="NCBI Taxonomy" id="1748965"/>
    <lineage>
        <taxon>Bacteria</taxon>
        <taxon>Pseudomonadati</taxon>
        <taxon>Thermodesulfobacteriota</taxon>
        <taxon>Desulfobacteria</taxon>
        <taxon>Desulfatiglandales</taxon>
        <taxon>Desulfatiglandaceae</taxon>
        <taxon>Desulfatiglans</taxon>
        <taxon>environmental samples</taxon>
    </lineage>
</organism>
<feature type="compositionally biased region" description="Low complexity" evidence="5">
    <location>
        <begin position="72"/>
        <end position="87"/>
    </location>
</feature>
<keyword evidence="2" id="KW-0812">Transmembrane</keyword>
<feature type="region of interest" description="Disordered" evidence="5">
    <location>
        <begin position="62"/>
        <end position="113"/>
    </location>
</feature>
<evidence type="ECO:0000256" key="2">
    <source>
        <dbReference type="ARBA" id="ARBA00022692"/>
    </source>
</evidence>
<dbReference type="InterPro" id="IPR014161">
    <property type="entry name" value="Tol-Pal_TolA"/>
</dbReference>
<name>A0A653AFY8_UNCDX</name>
<dbReference type="GO" id="GO:0016020">
    <property type="term" value="C:membrane"/>
    <property type="evidence" value="ECO:0007669"/>
    <property type="project" value="UniProtKB-SubCell"/>
</dbReference>
<dbReference type="SUPFAM" id="SSF74653">
    <property type="entry name" value="TolA/TonB C-terminal domain"/>
    <property type="match status" value="1"/>
</dbReference>
<dbReference type="EMBL" id="UPXX01000032">
    <property type="protein sequence ID" value="VBB46981.1"/>
    <property type="molecule type" value="Genomic_DNA"/>
</dbReference>
<evidence type="ECO:0000256" key="4">
    <source>
        <dbReference type="ARBA" id="ARBA00023136"/>
    </source>
</evidence>
<evidence type="ECO:0000313" key="6">
    <source>
        <dbReference type="EMBL" id="VBB46981.1"/>
    </source>
</evidence>
<dbReference type="AlphaFoldDB" id="A0A653AFY8"/>
<dbReference type="NCBIfam" id="TIGR01352">
    <property type="entry name" value="tonB_Cterm"/>
    <property type="match status" value="1"/>
</dbReference>
<dbReference type="Gene3D" id="3.30.1150.10">
    <property type="match status" value="1"/>
</dbReference>
<sequence length="325" mass="35039">MSWVMHGRAARAMQPNWPSMLLISALLHVCAFAVLLLVPDAMPTRDIKGTVYEVSLVDLPNRLGSPDKAPKAGKGAPAALPKASAPKPAAPKPSVVPKPLPPQPPAVKKIAPVEKAPEKVVPIAKRTIEKPVKADKPPEASPAKRVDEALSKIEKQAAERRQREAAERAKREAAERARRDAKKAAAGDENRIDSAVARLEERLRTSGGGSGEGGAPGGGGPVQGISLRIYEMEVTNWIKSNWSYPVALTEPDQRKDLMAVVLVKAKNDGTVLDVMLKESSKNPVFDQSVLKAVERSDPLPPFPDGFNRPIGEFEITFNLSEFEGM</sequence>
<dbReference type="NCBIfam" id="TIGR02794">
    <property type="entry name" value="tolA_full"/>
    <property type="match status" value="1"/>
</dbReference>
<evidence type="ECO:0000256" key="1">
    <source>
        <dbReference type="ARBA" id="ARBA00004167"/>
    </source>
</evidence>
<proteinExistence type="predicted"/>